<evidence type="ECO:0000313" key="1">
    <source>
        <dbReference type="EMBL" id="CAG8593499.1"/>
    </source>
</evidence>
<accession>A0ACA9MID7</accession>
<reference evidence="1" key="1">
    <citation type="submission" date="2021-06" db="EMBL/GenBank/DDBJ databases">
        <authorList>
            <person name="Kallberg Y."/>
            <person name="Tangrot J."/>
            <person name="Rosling A."/>
        </authorList>
    </citation>
    <scope>NUCLEOTIDE SEQUENCE</scope>
    <source>
        <strain evidence="1">CL356</strain>
    </source>
</reference>
<feature type="non-terminal residue" evidence="1">
    <location>
        <position position="1"/>
    </location>
</feature>
<sequence>SEDAGLNVWLLSSVLDDSTDEVPSPYYSWSDHSLPITDVACGIGDFCSARVLTSSLDHTCKLWDLSTGYLLTTFVFPTAITAVALDPAERMFFAGGRDNLIYQVNLYRKLDNSSFGIEITSVGGGGIIEDVASQHRENDTDDSIPSCSSPITTLSLSYDVTLILSGSQDGNVRVWDVNSRQMNPKVIRPIISKRSSDEFDYVPKTTRSFQNRTQQSLIPEDSDAEESVVLVLSDNTKIGDETTALQTKVSELQSELNRIRGHYQRVKGLHDEMYQELVSEFMTKRREGN</sequence>
<comment type="caution">
    <text evidence="1">The sequence shown here is derived from an EMBL/GenBank/DDBJ whole genome shotgun (WGS) entry which is preliminary data.</text>
</comment>
<dbReference type="Proteomes" id="UP000789525">
    <property type="component" value="Unassembled WGS sequence"/>
</dbReference>
<gene>
    <name evidence="1" type="ORF">ACOLOM_LOCUS6414</name>
</gene>
<proteinExistence type="predicted"/>
<organism evidence="1 2">
    <name type="scientific">Acaulospora colombiana</name>
    <dbReference type="NCBI Taxonomy" id="27376"/>
    <lineage>
        <taxon>Eukaryota</taxon>
        <taxon>Fungi</taxon>
        <taxon>Fungi incertae sedis</taxon>
        <taxon>Mucoromycota</taxon>
        <taxon>Glomeromycotina</taxon>
        <taxon>Glomeromycetes</taxon>
        <taxon>Diversisporales</taxon>
        <taxon>Acaulosporaceae</taxon>
        <taxon>Acaulospora</taxon>
    </lineage>
</organism>
<protein>
    <submittedName>
        <fullName evidence="1">13548_t:CDS:1</fullName>
    </submittedName>
</protein>
<evidence type="ECO:0000313" key="2">
    <source>
        <dbReference type="Proteomes" id="UP000789525"/>
    </source>
</evidence>
<dbReference type="EMBL" id="CAJVPT010013160">
    <property type="protein sequence ID" value="CAG8593499.1"/>
    <property type="molecule type" value="Genomic_DNA"/>
</dbReference>
<name>A0ACA9MID7_9GLOM</name>
<keyword evidence="2" id="KW-1185">Reference proteome</keyword>